<organism evidence="2 3">
    <name type="scientific">Scytonema hofmannii PCC 7110</name>
    <dbReference type="NCBI Taxonomy" id="128403"/>
    <lineage>
        <taxon>Bacteria</taxon>
        <taxon>Bacillati</taxon>
        <taxon>Cyanobacteriota</taxon>
        <taxon>Cyanophyceae</taxon>
        <taxon>Nostocales</taxon>
        <taxon>Scytonemataceae</taxon>
        <taxon>Scytonema</taxon>
    </lineage>
</organism>
<comment type="caution">
    <text evidence="2">The sequence shown here is derived from an EMBL/GenBank/DDBJ whole genome shotgun (WGS) entry which is preliminary data.</text>
</comment>
<keyword evidence="1" id="KW-0472">Membrane</keyword>
<sequence>MSYPHPQPFSLWEKGVEPPFRTPTVTIGFLEFLLTIKALFYTKMGKLSMAIPTVSSEDRQPQILKRPKFVV</sequence>
<gene>
    <name evidence="2" type="ORF">WA1_22580</name>
</gene>
<protein>
    <submittedName>
        <fullName evidence="2">Uncharacterized protein</fullName>
    </submittedName>
</protein>
<feature type="transmembrane region" description="Helical" evidence="1">
    <location>
        <begin position="20"/>
        <end position="40"/>
    </location>
</feature>
<evidence type="ECO:0000313" key="3">
    <source>
        <dbReference type="Proteomes" id="UP000076925"/>
    </source>
</evidence>
<evidence type="ECO:0000313" key="2">
    <source>
        <dbReference type="EMBL" id="KYC41254.1"/>
    </source>
</evidence>
<proteinExistence type="predicted"/>
<dbReference type="AlphaFoldDB" id="A0A139X964"/>
<dbReference type="EMBL" id="ANNX02000022">
    <property type="protein sequence ID" value="KYC41254.1"/>
    <property type="molecule type" value="Genomic_DNA"/>
</dbReference>
<accession>A0A139X964</accession>
<reference evidence="2 3" key="1">
    <citation type="journal article" date="2013" name="Genome Biol. Evol.">
        <title>Genomes of Stigonematalean cyanobacteria (subsection V) and the evolution of oxygenic photosynthesis from prokaryotes to plastids.</title>
        <authorList>
            <person name="Dagan T."/>
            <person name="Roettger M."/>
            <person name="Stucken K."/>
            <person name="Landan G."/>
            <person name="Koch R."/>
            <person name="Major P."/>
            <person name="Gould S.B."/>
            <person name="Goremykin V.V."/>
            <person name="Rippka R."/>
            <person name="Tandeau de Marsac N."/>
            <person name="Gugger M."/>
            <person name="Lockhart P.J."/>
            <person name="Allen J.F."/>
            <person name="Brune I."/>
            <person name="Maus I."/>
            <person name="Puhler A."/>
            <person name="Martin W.F."/>
        </authorList>
    </citation>
    <scope>NUCLEOTIDE SEQUENCE [LARGE SCALE GENOMIC DNA]</scope>
    <source>
        <strain evidence="2 3">PCC 7110</strain>
    </source>
</reference>
<dbReference type="Proteomes" id="UP000076925">
    <property type="component" value="Unassembled WGS sequence"/>
</dbReference>
<keyword evidence="1" id="KW-0812">Transmembrane</keyword>
<evidence type="ECO:0000256" key="1">
    <source>
        <dbReference type="SAM" id="Phobius"/>
    </source>
</evidence>
<keyword evidence="3" id="KW-1185">Reference proteome</keyword>
<keyword evidence="1" id="KW-1133">Transmembrane helix</keyword>
<dbReference type="RefSeq" id="WP_017744428.1">
    <property type="nucleotide sequence ID" value="NZ_KQ976354.1"/>
</dbReference>
<name>A0A139X964_9CYAN</name>